<dbReference type="Proteomes" id="UP001359559">
    <property type="component" value="Unassembled WGS sequence"/>
</dbReference>
<comment type="caution">
    <text evidence="2">The sequence shown here is derived from an EMBL/GenBank/DDBJ whole genome shotgun (WGS) entry which is preliminary data.</text>
</comment>
<feature type="compositionally biased region" description="Pro residues" evidence="1">
    <location>
        <begin position="25"/>
        <end position="38"/>
    </location>
</feature>
<evidence type="ECO:0000313" key="3">
    <source>
        <dbReference type="Proteomes" id="UP001359559"/>
    </source>
</evidence>
<evidence type="ECO:0000313" key="2">
    <source>
        <dbReference type="EMBL" id="KAK7317003.1"/>
    </source>
</evidence>
<evidence type="ECO:0008006" key="4">
    <source>
        <dbReference type="Google" id="ProtNLM"/>
    </source>
</evidence>
<keyword evidence="3" id="KW-1185">Reference proteome</keyword>
<dbReference type="GO" id="GO:0010274">
    <property type="term" value="P:hydrotropism"/>
    <property type="evidence" value="ECO:0007669"/>
    <property type="project" value="InterPro"/>
</dbReference>
<dbReference type="PANTHER" id="PTHR31696:SF4">
    <property type="entry name" value="OS08G0171800 PROTEIN"/>
    <property type="match status" value="1"/>
</dbReference>
<feature type="compositionally biased region" description="Low complexity" evidence="1">
    <location>
        <begin position="1"/>
        <end position="24"/>
    </location>
</feature>
<dbReference type="EMBL" id="JAYKXN010000001">
    <property type="protein sequence ID" value="KAK7317003.1"/>
    <property type="molecule type" value="Genomic_DNA"/>
</dbReference>
<dbReference type="Pfam" id="PF04759">
    <property type="entry name" value="DUF617"/>
    <property type="match status" value="1"/>
</dbReference>
<gene>
    <name evidence="2" type="ORF">RJT34_00875</name>
</gene>
<sequence length="411" mass="45519">MGEPRSASARTSTSSTISITITSPSSPPSSPPSPPPLPTAISLVQPSRKKSKHKPKVVRVFRSVFRSLPIITPSCKFPSELIPHHHHHHKTISAVNNGAKVCVTLFGHRKGRVSLSVQENPKCLPSLVVELSMHTNTLQKEMAAGMVRVALECDKRPEKDKTRVMEEPLWSMYCNGKKNGYGVKRDATDEDLYVMELLKAVTMGAGVLPLRSDVDDADGGQLAYIRAPFEHVIGSKDSETLYMLSPQGNSGPDLTIFFVRRLIKVRKKLRELLAECMWKLRRKREEVVGLSLSLSPSLGLSPSFIHSRFLSPPFGLSLSPLGLLTRTTGNHHLFLSPPPLRLLSLYLSRFLSHLSLLLSADLLPSLPSCSRFSCVDGKCSAVNQKAKTHGLMIVRGLPRIKQLRLYSEFKR</sequence>
<name>A0AAN9KIS4_CLITE</name>
<feature type="region of interest" description="Disordered" evidence="1">
    <location>
        <begin position="1"/>
        <end position="39"/>
    </location>
</feature>
<reference evidence="2 3" key="1">
    <citation type="submission" date="2024-01" db="EMBL/GenBank/DDBJ databases">
        <title>The genomes of 5 underutilized Papilionoideae crops provide insights into root nodulation and disease resistance.</title>
        <authorList>
            <person name="Yuan L."/>
        </authorList>
    </citation>
    <scope>NUCLEOTIDE SEQUENCE [LARGE SCALE GENOMIC DNA]</scope>
    <source>
        <strain evidence="2">LY-2023</strain>
        <tissue evidence="2">Leaf</tissue>
    </source>
</reference>
<proteinExistence type="predicted"/>
<accession>A0AAN9KIS4</accession>
<organism evidence="2 3">
    <name type="scientific">Clitoria ternatea</name>
    <name type="common">Butterfly pea</name>
    <dbReference type="NCBI Taxonomy" id="43366"/>
    <lineage>
        <taxon>Eukaryota</taxon>
        <taxon>Viridiplantae</taxon>
        <taxon>Streptophyta</taxon>
        <taxon>Embryophyta</taxon>
        <taxon>Tracheophyta</taxon>
        <taxon>Spermatophyta</taxon>
        <taxon>Magnoliopsida</taxon>
        <taxon>eudicotyledons</taxon>
        <taxon>Gunneridae</taxon>
        <taxon>Pentapetalae</taxon>
        <taxon>rosids</taxon>
        <taxon>fabids</taxon>
        <taxon>Fabales</taxon>
        <taxon>Fabaceae</taxon>
        <taxon>Papilionoideae</taxon>
        <taxon>50 kb inversion clade</taxon>
        <taxon>NPAAA clade</taxon>
        <taxon>indigoferoid/millettioid clade</taxon>
        <taxon>Phaseoleae</taxon>
        <taxon>Clitoria</taxon>
    </lineage>
</organism>
<dbReference type="NCBIfam" id="TIGR01570">
    <property type="entry name" value="A_thal_3588"/>
    <property type="match status" value="1"/>
</dbReference>
<evidence type="ECO:0000256" key="1">
    <source>
        <dbReference type="SAM" id="MobiDB-lite"/>
    </source>
</evidence>
<dbReference type="PANTHER" id="PTHR31696">
    <property type="entry name" value="PROTEIN MIZU-KUSSEI 1"/>
    <property type="match status" value="1"/>
</dbReference>
<protein>
    <recommendedName>
        <fullName evidence="4">Protein MIZU-KUSSEI 1</fullName>
    </recommendedName>
</protein>
<dbReference type="InterPro" id="IPR006460">
    <property type="entry name" value="MIZ1-like_pln"/>
</dbReference>
<dbReference type="AlphaFoldDB" id="A0AAN9KIS4"/>